<proteinExistence type="predicted"/>
<reference evidence="2" key="1">
    <citation type="submission" date="2021-01" db="EMBL/GenBank/DDBJ databases">
        <authorList>
            <person name="Corre E."/>
            <person name="Pelletier E."/>
            <person name="Niang G."/>
            <person name="Scheremetjew M."/>
            <person name="Finn R."/>
            <person name="Kale V."/>
            <person name="Holt S."/>
            <person name="Cochrane G."/>
            <person name="Meng A."/>
            <person name="Brown T."/>
            <person name="Cohen L."/>
        </authorList>
    </citation>
    <scope>NUCLEOTIDE SEQUENCE</scope>
</reference>
<dbReference type="SUPFAM" id="SSF50891">
    <property type="entry name" value="Cyclophilin-like"/>
    <property type="match status" value="1"/>
</dbReference>
<organism evidence="2">
    <name type="scientific">Noctiluca scintillans</name>
    <name type="common">Sea sparkle</name>
    <name type="synonym">Red tide dinoflagellate</name>
    <dbReference type="NCBI Taxonomy" id="2966"/>
    <lineage>
        <taxon>Eukaryota</taxon>
        <taxon>Sar</taxon>
        <taxon>Alveolata</taxon>
        <taxon>Dinophyceae</taxon>
        <taxon>Noctilucales</taxon>
        <taxon>Noctilucaceae</taxon>
        <taxon>Noctiluca</taxon>
    </lineage>
</organism>
<gene>
    <name evidence="2" type="ORF">NSCI0253_LOCUS40609</name>
</gene>
<evidence type="ECO:0008006" key="3">
    <source>
        <dbReference type="Google" id="ProtNLM"/>
    </source>
</evidence>
<keyword evidence="1" id="KW-0812">Transmembrane</keyword>
<keyword evidence="1" id="KW-1133">Transmembrane helix</keyword>
<keyword evidence="1" id="KW-0472">Membrane</keyword>
<dbReference type="InterPro" id="IPR029000">
    <property type="entry name" value="Cyclophilin-like_dom_sf"/>
</dbReference>
<name>A0A7S1FHA2_NOCSC</name>
<feature type="transmembrane region" description="Helical" evidence="1">
    <location>
        <begin position="36"/>
        <end position="57"/>
    </location>
</feature>
<protein>
    <recommendedName>
        <fullName evidence="3">PPIase cyclophilin-type domain-containing protein</fullName>
    </recommendedName>
</protein>
<dbReference type="AlphaFoldDB" id="A0A7S1FHA2"/>
<dbReference type="EMBL" id="HBFQ01057161">
    <property type="protein sequence ID" value="CAD8866254.1"/>
    <property type="molecule type" value="Transcribed_RNA"/>
</dbReference>
<sequence length="268" mass="28918">MAQGLTLVGLRLMGGLDDLPPGKAFAHHSRMWQRPIVILVFAFGSIALLLTTSYELFFEGFGGNDSSEAPPSAPEFLAESATHSPLNVISLSMTAGGQPLSLRLKLLPEYSQSSADFLRHAAASHCDGELYRSELNFVVQGRISCTPEKLPPKVVKGDCPAGVTTDPNRKCFAHDPDCGCHGPIMYKGMVGWAGGSAGPDFFIYTADMRNCEVGACPAQHWANDHTVFAEVADSETWHAIEVLYTLPVEPRGGMTFFSDKISLSVDQP</sequence>
<evidence type="ECO:0000313" key="2">
    <source>
        <dbReference type="EMBL" id="CAD8866254.1"/>
    </source>
</evidence>
<accession>A0A7S1FHA2</accession>
<evidence type="ECO:0000256" key="1">
    <source>
        <dbReference type="SAM" id="Phobius"/>
    </source>
</evidence>